<evidence type="ECO:0000259" key="1">
    <source>
        <dbReference type="Pfam" id="PF06985"/>
    </source>
</evidence>
<comment type="caution">
    <text evidence="2">The sequence shown here is derived from an EMBL/GenBank/DDBJ whole genome shotgun (WGS) entry which is preliminary data.</text>
</comment>
<sequence>MADHIAQQPKNIESSRLSASIYEQLDIAHNEIRLLTLHSATDDSDQIRCSLSHVPLDPADGSAPPVYEALSYVWGEPVFSEPILLNDQQFTITSTLKYALSCLRYKTEPRILWVDAVCINQSDIEERNQQVALMREIYSRCERDIAWIDPFIGGNFTSAHLADKRVRRGAEDAVKEGMELMQEIAAKNPETLKEMQDKEVTDGYILKYGRHYFLRAVFVTPTIWERLWVMQELSLAPRLTLVCKDAELDWDCLSVLLKDEPYFDAFHIYRGHAFDYLPVLGEIFVQVKLIEDQRRLSRRTRPAQSRLMDVLTRFREMESTDPRDKIYGLLGLVTEDHGIKIDYTKSAGELYQETTMTLINLAGNLDILCQSPFESDAEHQALRQAQQNSMPSWVAEFSAKHRHCVAPIFAQRGIFKAGLEHCETPCRLNGKGNLALKGTILGSIKPILQNPSKQYLVKSIMDLYFDRDTLLNPSQHIYAPTFNGRAMTGGETCIRAFWRTLVKDCTIPPRMRRLREKEIELLDIMNQKRLREDQINVFTFQIASDKYDSHSAYSYHPGEGFDYSELDDGSHTTEVRNDTVMRDFMFTITENGLFVLGRRHVREGDVVAVLDGGKVPMILRKAEDVECEDGSGKFYRAVCAAYVHGFMDGEVKVGVEAGWLKKEDIFLV</sequence>
<protein>
    <recommendedName>
        <fullName evidence="1">Heterokaryon incompatibility domain-containing protein</fullName>
    </recommendedName>
</protein>
<organism evidence="2 3">
    <name type="scientific">Fusarium equiseti</name>
    <name type="common">Fusarium scirpi</name>
    <dbReference type="NCBI Taxonomy" id="61235"/>
    <lineage>
        <taxon>Eukaryota</taxon>
        <taxon>Fungi</taxon>
        <taxon>Dikarya</taxon>
        <taxon>Ascomycota</taxon>
        <taxon>Pezizomycotina</taxon>
        <taxon>Sordariomycetes</taxon>
        <taxon>Hypocreomycetidae</taxon>
        <taxon>Hypocreales</taxon>
        <taxon>Nectriaceae</taxon>
        <taxon>Fusarium</taxon>
        <taxon>Fusarium incarnatum-equiseti species complex</taxon>
    </lineage>
</organism>
<evidence type="ECO:0000313" key="3">
    <source>
        <dbReference type="Proteomes" id="UP001152024"/>
    </source>
</evidence>
<dbReference type="PANTHER" id="PTHR24148:SF77">
    <property type="entry name" value="HETEROKARYON INCOMPATIBILITY DOMAIN-CONTAINING PROTEIN"/>
    <property type="match status" value="1"/>
</dbReference>
<dbReference type="Proteomes" id="UP001152024">
    <property type="component" value="Unassembled WGS sequence"/>
</dbReference>
<keyword evidence="3" id="KW-1185">Reference proteome</keyword>
<name>A0ABQ8RNL2_FUSEQ</name>
<accession>A0ABQ8RNL2</accession>
<dbReference type="InterPro" id="IPR052895">
    <property type="entry name" value="HetReg/Transcr_Mod"/>
</dbReference>
<evidence type="ECO:0000313" key="2">
    <source>
        <dbReference type="EMBL" id="KAJ4138639.1"/>
    </source>
</evidence>
<feature type="domain" description="Heterokaryon incompatibility" evidence="1">
    <location>
        <begin position="67"/>
        <end position="232"/>
    </location>
</feature>
<dbReference type="Pfam" id="PF26639">
    <property type="entry name" value="Het-6_barrel"/>
    <property type="match status" value="1"/>
</dbReference>
<dbReference type="Pfam" id="PF06985">
    <property type="entry name" value="HET"/>
    <property type="match status" value="1"/>
</dbReference>
<reference evidence="2" key="1">
    <citation type="submission" date="2022-09" db="EMBL/GenBank/DDBJ databases">
        <title>Fusarium specimens isolated from Avocado Roots.</title>
        <authorList>
            <person name="Stajich J."/>
            <person name="Roper C."/>
            <person name="Heimlech-Rivalta G."/>
        </authorList>
    </citation>
    <scope>NUCLEOTIDE SEQUENCE</scope>
    <source>
        <strain evidence="2">CF00095</strain>
    </source>
</reference>
<dbReference type="PANTHER" id="PTHR24148">
    <property type="entry name" value="ANKYRIN REPEAT DOMAIN-CONTAINING PROTEIN 39 HOMOLOG-RELATED"/>
    <property type="match status" value="1"/>
</dbReference>
<proteinExistence type="predicted"/>
<gene>
    <name evidence="2" type="ORF">NW768_002489</name>
</gene>
<dbReference type="InterPro" id="IPR010730">
    <property type="entry name" value="HET"/>
</dbReference>
<dbReference type="EMBL" id="JAOQBH010000003">
    <property type="protein sequence ID" value="KAJ4138639.1"/>
    <property type="molecule type" value="Genomic_DNA"/>
</dbReference>